<feature type="transmembrane region" description="Helical" evidence="5">
    <location>
        <begin position="46"/>
        <end position="62"/>
    </location>
</feature>
<evidence type="ECO:0000313" key="6">
    <source>
        <dbReference type="EMBL" id="PXY28700.1"/>
    </source>
</evidence>
<keyword evidence="7" id="KW-1185">Reference proteome</keyword>
<feature type="transmembrane region" description="Helical" evidence="5">
    <location>
        <begin position="196"/>
        <end position="222"/>
    </location>
</feature>
<evidence type="ECO:0000313" key="7">
    <source>
        <dbReference type="Proteomes" id="UP000247892"/>
    </source>
</evidence>
<evidence type="ECO:0000256" key="1">
    <source>
        <dbReference type="ARBA" id="ARBA00004141"/>
    </source>
</evidence>
<comment type="caution">
    <text evidence="6">The sequence shown here is derived from an EMBL/GenBank/DDBJ whole genome shotgun (WGS) entry which is preliminary data.</text>
</comment>
<feature type="transmembrane region" description="Helical" evidence="5">
    <location>
        <begin position="346"/>
        <end position="363"/>
    </location>
</feature>
<dbReference type="InterPro" id="IPR001898">
    <property type="entry name" value="SLC13A/DASS"/>
</dbReference>
<name>A0A318LIB6_9PSEU</name>
<dbReference type="AlphaFoldDB" id="A0A318LIB6"/>
<accession>A0A318LIB6</accession>
<feature type="transmembrane region" description="Helical" evidence="5">
    <location>
        <begin position="156"/>
        <end position="176"/>
    </location>
</feature>
<keyword evidence="3 5" id="KW-1133">Transmembrane helix</keyword>
<keyword evidence="4 5" id="KW-0472">Membrane</keyword>
<evidence type="ECO:0000256" key="4">
    <source>
        <dbReference type="ARBA" id="ARBA00023136"/>
    </source>
</evidence>
<gene>
    <name evidence="6" type="ORF">BA062_22900</name>
</gene>
<feature type="transmembrane region" description="Helical" evidence="5">
    <location>
        <begin position="258"/>
        <end position="275"/>
    </location>
</feature>
<feature type="transmembrane region" description="Helical" evidence="5">
    <location>
        <begin position="311"/>
        <end position="334"/>
    </location>
</feature>
<evidence type="ECO:0000256" key="3">
    <source>
        <dbReference type="ARBA" id="ARBA00022989"/>
    </source>
</evidence>
<evidence type="ECO:0000256" key="2">
    <source>
        <dbReference type="ARBA" id="ARBA00022692"/>
    </source>
</evidence>
<dbReference type="EMBL" id="MASU01000009">
    <property type="protein sequence ID" value="PXY28700.1"/>
    <property type="molecule type" value="Genomic_DNA"/>
</dbReference>
<organism evidence="6 7">
    <name type="scientific">Prauserella flavalba</name>
    <dbReference type="NCBI Taxonomy" id="1477506"/>
    <lineage>
        <taxon>Bacteria</taxon>
        <taxon>Bacillati</taxon>
        <taxon>Actinomycetota</taxon>
        <taxon>Actinomycetes</taxon>
        <taxon>Pseudonocardiales</taxon>
        <taxon>Pseudonocardiaceae</taxon>
        <taxon>Prauserella</taxon>
    </lineage>
</organism>
<feature type="transmembrane region" description="Helical" evidence="5">
    <location>
        <begin position="281"/>
        <end position="304"/>
    </location>
</feature>
<feature type="transmembrane region" description="Helical" evidence="5">
    <location>
        <begin position="12"/>
        <end position="39"/>
    </location>
</feature>
<dbReference type="Pfam" id="PF00939">
    <property type="entry name" value="Na_sulph_symp"/>
    <property type="match status" value="1"/>
</dbReference>
<feature type="transmembrane region" description="Helical" evidence="5">
    <location>
        <begin position="429"/>
        <end position="452"/>
    </location>
</feature>
<comment type="subcellular location">
    <subcellularLocation>
        <location evidence="1">Membrane</location>
        <topology evidence="1">Multi-pass membrane protein</topology>
    </subcellularLocation>
</comment>
<keyword evidence="2 5" id="KW-0812">Transmembrane</keyword>
<dbReference type="InterPro" id="IPR051679">
    <property type="entry name" value="DASS-Related_Transporters"/>
</dbReference>
<sequence>MGFTRGSAVRPILVSMAGLSAHGWVTLGVFGVAVLLWMVTRLDDTFVGLAAVLVLVGAGVLREGDLFAALGGEAIWLLIAAFVLAAGLSATGLPTRVALAVCGRARTVRGLAHRVTAALVLTALAIPATSGRAALALPVFLALATALACRERVVRALALLFPTVVLLSAVATLTGAGAHVITSQLLADATGAGIGYAHWLLLGFPFAVLSSHLAAEVVLLLMTRRADRRHPLELDPAHVAELAGTTVTGPLTPSQRRALAVLVLVVTLWCTETLHGASPALVALAGAVLITAPGLGTTGFGAALASVPWSLLLFMVTTAVLGIALTSSGAAAWLGGALPGDTADELTFLAVVVGVSAAAHLVLQSRSARSSVLVPLLIPLATAAGLNPAAVAFASTAAAGFCHTLPSSAKPVALFASVEGAPTYRRTDLLRLSAVLGPLTILLVLAFAWAVWPALGLPLR</sequence>
<dbReference type="PANTHER" id="PTHR43652">
    <property type="entry name" value="BASIC AMINO ACID ANTIPORTER YFCC-RELATED"/>
    <property type="match status" value="1"/>
</dbReference>
<reference evidence="6 7" key="1">
    <citation type="submission" date="2016-07" db="EMBL/GenBank/DDBJ databases">
        <title>Draft genome sequence of Prauserella sp. YIM 121212, isolated from alkaline soil.</title>
        <authorList>
            <person name="Ruckert C."/>
            <person name="Albersmeier A."/>
            <person name="Jiang C.-L."/>
            <person name="Jiang Y."/>
            <person name="Kalinowski J."/>
            <person name="Schneider O."/>
            <person name="Winkler A."/>
            <person name="Zotchev S.B."/>
        </authorList>
    </citation>
    <scope>NUCLEOTIDE SEQUENCE [LARGE SCALE GENOMIC DNA]</scope>
    <source>
        <strain evidence="6 7">YIM 121212</strain>
    </source>
</reference>
<dbReference type="PANTHER" id="PTHR43652:SF2">
    <property type="entry name" value="BASIC AMINO ACID ANTIPORTER YFCC-RELATED"/>
    <property type="match status" value="1"/>
</dbReference>
<dbReference type="Proteomes" id="UP000247892">
    <property type="component" value="Unassembled WGS sequence"/>
</dbReference>
<evidence type="ECO:0000256" key="5">
    <source>
        <dbReference type="SAM" id="Phobius"/>
    </source>
</evidence>
<feature type="transmembrane region" description="Helical" evidence="5">
    <location>
        <begin position="74"/>
        <end position="99"/>
    </location>
</feature>
<proteinExistence type="predicted"/>
<dbReference type="GO" id="GO:0005886">
    <property type="term" value="C:plasma membrane"/>
    <property type="evidence" value="ECO:0007669"/>
    <property type="project" value="TreeGrafter"/>
</dbReference>
<protein>
    <submittedName>
        <fullName evidence="6">Transporter</fullName>
    </submittedName>
</protein>
<dbReference type="GO" id="GO:0022857">
    <property type="term" value="F:transmembrane transporter activity"/>
    <property type="evidence" value="ECO:0007669"/>
    <property type="project" value="InterPro"/>
</dbReference>